<protein>
    <recommendedName>
        <fullName evidence="1">Transposase IS801/IS1294 domain-containing protein</fullName>
    </recommendedName>
</protein>
<dbReference type="GO" id="GO:0004803">
    <property type="term" value="F:transposase activity"/>
    <property type="evidence" value="ECO:0007669"/>
    <property type="project" value="InterPro"/>
</dbReference>
<dbReference type="GO" id="GO:0006313">
    <property type="term" value="P:DNA transposition"/>
    <property type="evidence" value="ECO:0007669"/>
    <property type="project" value="InterPro"/>
</dbReference>
<organism evidence="2 3">
    <name type="scientific">Nitrosomonas mobilis</name>
    <dbReference type="NCBI Taxonomy" id="51642"/>
    <lineage>
        <taxon>Bacteria</taxon>
        <taxon>Pseudomonadati</taxon>
        <taxon>Pseudomonadota</taxon>
        <taxon>Betaproteobacteria</taxon>
        <taxon>Nitrosomonadales</taxon>
        <taxon>Nitrosomonadaceae</taxon>
        <taxon>Nitrosomonas</taxon>
    </lineage>
</organism>
<dbReference type="RefSeq" id="WP_176753934.1">
    <property type="nucleotide sequence ID" value="NZ_FMWO01000057.1"/>
</dbReference>
<dbReference type="Pfam" id="PF04986">
    <property type="entry name" value="Y2_Tnp"/>
    <property type="match status" value="1"/>
</dbReference>
<dbReference type="GO" id="GO:0003677">
    <property type="term" value="F:DNA binding"/>
    <property type="evidence" value="ECO:0007669"/>
    <property type="project" value="InterPro"/>
</dbReference>
<feature type="domain" description="Transposase IS801/IS1294" evidence="1">
    <location>
        <begin position="9"/>
        <end position="40"/>
    </location>
</feature>
<sequence>MKRSEAQIGAITLIHRFGSAANLNIHLHCLVLDGVYRVQNGVAEFHSARSPPAEQ</sequence>
<accession>A0A1G5SII3</accession>
<gene>
    <name evidence="2" type="ORF">NSMM_490068</name>
</gene>
<dbReference type="Proteomes" id="UP000198729">
    <property type="component" value="Unassembled WGS sequence"/>
</dbReference>
<evidence type="ECO:0000313" key="2">
    <source>
        <dbReference type="EMBL" id="SCZ86179.1"/>
    </source>
</evidence>
<reference evidence="2 3" key="1">
    <citation type="submission" date="2016-10" db="EMBL/GenBank/DDBJ databases">
        <authorList>
            <person name="de Groot N.N."/>
        </authorList>
    </citation>
    <scope>NUCLEOTIDE SEQUENCE [LARGE SCALE GENOMIC DNA]</scope>
    <source>
        <strain evidence="2">1</strain>
    </source>
</reference>
<dbReference type="EMBL" id="FMWO01000057">
    <property type="protein sequence ID" value="SCZ86179.1"/>
    <property type="molecule type" value="Genomic_DNA"/>
</dbReference>
<dbReference type="InterPro" id="IPR007069">
    <property type="entry name" value="Transposase_32"/>
</dbReference>
<proteinExistence type="predicted"/>
<dbReference type="AlphaFoldDB" id="A0A1G5SII3"/>
<keyword evidence="3" id="KW-1185">Reference proteome</keyword>
<evidence type="ECO:0000313" key="3">
    <source>
        <dbReference type="Proteomes" id="UP000198729"/>
    </source>
</evidence>
<evidence type="ECO:0000259" key="1">
    <source>
        <dbReference type="Pfam" id="PF04986"/>
    </source>
</evidence>
<name>A0A1G5SII3_9PROT</name>